<gene>
    <name evidence="6" type="ORF">SCUD_LOCUS21640</name>
</gene>
<dbReference type="PANTHER" id="PTHR22589:SF14">
    <property type="entry name" value="CHOLINE O-ACETYLTRANSFERASE"/>
    <property type="match status" value="1"/>
</dbReference>
<dbReference type="GO" id="GO:0004102">
    <property type="term" value="F:choline O-acetyltransferase activity"/>
    <property type="evidence" value="ECO:0007669"/>
    <property type="project" value="UniProtKB-EC"/>
</dbReference>
<evidence type="ECO:0000256" key="3">
    <source>
        <dbReference type="ARBA" id="ARBA00039091"/>
    </source>
</evidence>
<dbReference type="GO" id="GO:0008292">
    <property type="term" value="P:acetylcholine biosynthetic process"/>
    <property type="evidence" value="ECO:0007669"/>
    <property type="project" value="TreeGrafter"/>
</dbReference>
<name>A0A183L2T6_9TREM</name>
<proteinExistence type="inferred from homology"/>
<dbReference type="InterPro" id="IPR023213">
    <property type="entry name" value="CAT-like_dom_sf"/>
</dbReference>
<organism evidence="8">
    <name type="scientific">Schistosoma curassoni</name>
    <dbReference type="NCBI Taxonomy" id="6186"/>
    <lineage>
        <taxon>Eukaryota</taxon>
        <taxon>Metazoa</taxon>
        <taxon>Spiralia</taxon>
        <taxon>Lophotrochozoa</taxon>
        <taxon>Platyhelminthes</taxon>
        <taxon>Trematoda</taxon>
        <taxon>Digenea</taxon>
        <taxon>Strigeidida</taxon>
        <taxon>Schistosomatoidea</taxon>
        <taxon>Schistosomatidae</taxon>
        <taxon>Schistosoma</taxon>
    </lineage>
</organism>
<dbReference type="Pfam" id="PF00755">
    <property type="entry name" value="Carn_acyltransf"/>
    <property type="match status" value="1"/>
</dbReference>
<evidence type="ECO:0000256" key="4">
    <source>
        <dbReference type="ARBA" id="ARBA00040495"/>
    </source>
</evidence>
<evidence type="ECO:0000256" key="2">
    <source>
        <dbReference type="ARBA" id="ARBA00022979"/>
    </source>
</evidence>
<dbReference type="Gene3D" id="3.30.559.10">
    <property type="entry name" value="Chloramphenicol acetyltransferase-like domain"/>
    <property type="match status" value="1"/>
</dbReference>
<keyword evidence="7" id="KW-1185">Reference proteome</keyword>
<protein>
    <recommendedName>
        <fullName evidence="4">Choline O-acetyltransferase</fullName>
        <ecNumber evidence="3">2.3.1.6</ecNumber>
    </recommendedName>
</protein>
<dbReference type="WBParaSite" id="SCUD_0002164301-mRNA-1">
    <property type="protein sequence ID" value="SCUD_0002164301-mRNA-1"/>
    <property type="gene ID" value="SCUD_0002164301"/>
</dbReference>
<keyword evidence="2" id="KW-0530">Neurotransmitter biosynthesis</keyword>
<dbReference type="InterPro" id="IPR000542">
    <property type="entry name" value="Carn_acyl_trans"/>
</dbReference>
<evidence type="ECO:0000313" key="8">
    <source>
        <dbReference type="WBParaSite" id="SCUD_0002164301-mRNA-1"/>
    </source>
</evidence>
<dbReference type="GO" id="GO:0005737">
    <property type="term" value="C:cytoplasm"/>
    <property type="evidence" value="ECO:0007669"/>
    <property type="project" value="TreeGrafter"/>
</dbReference>
<reference evidence="8" key="1">
    <citation type="submission" date="2016-06" db="UniProtKB">
        <authorList>
            <consortium name="WormBaseParasite"/>
        </authorList>
    </citation>
    <scope>IDENTIFICATION</scope>
</reference>
<evidence type="ECO:0000256" key="1">
    <source>
        <dbReference type="ARBA" id="ARBA00005232"/>
    </source>
</evidence>
<dbReference type="GO" id="GO:0007274">
    <property type="term" value="P:neuromuscular synaptic transmission"/>
    <property type="evidence" value="ECO:0007669"/>
    <property type="project" value="TreeGrafter"/>
</dbReference>
<comment type="similarity">
    <text evidence="1">Belongs to the carnitine/choline acetyltransferase family.</text>
</comment>
<evidence type="ECO:0000313" key="7">
    <source>
        <dbReference type="Proteomes" id="UP000279833"/>
    </source>
</evidence>
<dbReference type="STRING" id="6186.A0A183L2T6"/>
<feature type="domain" description="Choline/carnitine acyltransferase" evidence="5">
    <location>
        <begin position="3"/>
        <end position="90"/>
    </location>
</feature>
<dbReference type="Proteomes" id="UP000279833">
    <property type="component" value="Unassembled WGS sequence"/>
</dbReference>
<evidence type="ECO:0000313" key="6">
    <source>
        <dbReference type="EMBL" id="VDP76060.1"/>
    </source>
</evidence>
<dbReference type="SUPFAM" id="SSF52777">
    <property type="entry name" value="CoA-dependent acyltransferases"/>
    <property type="match status" value="1"/>
</dbReference>
<dbReference type="PANTHER" id="PTHR22589">
    <property type="entry name" value="CARNITINE O-ACYLTRANSFERASE"/>
    <property type="match status" value="1"/>
</dbReference>
<reference evidence="6 7" key="2">
    <citation type="submission" date="2018-11" db="EMBL/GenBank/DDBJ databases">
        <authorList>
            <consortium name="Pathogen Informatics"/>
        </authorList>
    </citation>
    <scope>NUCLEOTIDE SEQUENCE [LARGE SCALE GENOMIC DNA]</scope>
    <source>
        <strain evidence="6">Dakar</strain>
        <strain evidence="7">Dakar, Senegal</strain>
    </source>
</reference>
<evidence type="ECO:0000259" key="5">
    <source>
        <dbReference type="Pfam" id="PF00755"/>
    </source>
</evidence>
<dbReference type="AlphaFoldDB" id="A0A183L2T6"/>
<dbReference type="GO" id="GO:0045202">
    <property type="term" value="C:synapse"/>
    <property type="evidence" value="ECO:0007669"/>
    <property type="project" value="GOC"/>
</dbReference>
<dbReference type="EC" id="2.3.1.6" evidence="3"/>
<dbReference type="GO" id="GO:0043005">
    <property type="term" value="C:neuron projection"/>
    <property type="evidence" value="ECO:0007669"/>
    <property type="project" value="TreeGrafter"/>
</dbReference>
<accession>A0A183L2T6</accession>
<dbReference type="InterPro" id="IPR039551">
    <property type="entry name" value="Cho/carn_acyl_trans"/>
</dbReference>
<dbReference type="EMBL" id="UZAK01047017">
    <property type="protein sequence ID" value="VDP76060.1"/>
    <property type="molecule type" value="Genomic_DNA"/>
</dbReference>
<sequence length="120" mass="13772">MPALEWCKAMTGQVKCSTDEKIRLLRKAMEWQTEIMLETILGHGVDNHLLGLRQIALAHGKELPNIFKDPSYMESNRFRLSTSQLNKNYSKQRLIVSSSEIQFAARFFLFGTRQLDVPAS</sequence>